<dbReference type="InterPro" id="IPR041667">
    <property type="entry name" value="Cupin_8"/>
</dbReference>
<dbReference type="SUPFAM" id="SSF51197">
    <property type="entry name" value="Clavaminate synthase-like"/>
    <property type="match status" value="1"/>
</dbReference>
<evidence type="ECO:0000313" key="3">
    <source>
        <dbReference type="Proteomes" id="UP000013827"/>
    </source>
</evidence>
<dbReference type="eggNOG" id="KOG2132">
    <property type="taxonomic scope" value="Eukaryota"/>
</dbReference>
<dbReference type="InterPro" id="IPR014710">
    <property type="entry name" value="RmlC-like_jellyroll"/>
</dbReference>
<dbReference type="Proteomes" id="UP000013827">
    <property type="component" value="Unassembled WGS sequence"/>
</dbReference>
<dbReference type="RefSeq" id="XP_005780017.1">
    <property type="nucleotide sequence ID" value="XM_005779960.1"/>
</dbReference>
<dbReference type="KEGG" id="ehx:EMIHUDRAFT_235592"/>
<dbReference type="EnsemblProtists" id="EOD27588">
    <property type="protein sequence ID" value="EOD27588"/>
    <property type="gene ID" value="EMIHUDRAFT_235592"/>
</dbReference>
<protein>
    <recommendedName>
        <fullName evidence="1">JmjC domain-containing protein</fullName>
    </recommendedName>
</protein>
<dbReference type="PANTHER" id="PTHR12461:SF105">
    <property type="entry name" value="HYPOXIA-INDUCIBLE FACTOR 1-ALPHA INHIBITOR"/>
    <property type="match status" value="1"/>
</dbReference>
<dbReference type="Pfam" id="PF13621">
    <property type="entry name" value="Cupin_8"/>
    <property type="match status" value="1"/>
</dbReference>
<evidence type="ECO:0000313" key="2">
    <source>
        <dbReference type="EnsemblProtists" id="EOD27588"/>
    </source>
</evidence>
<dbReference type="InterPro" id="IPR003347">
    <property type="entry name" value="JmjC_dom"/>
</dbReference>
<evidence type="ECO:0000259" key="1">
    <source>
        <dbReference type="PROSITE" id="PS51184"/>
    </source>
</evidence>
<name>A0A0D3JVQ3_EMIH1</name>
<reference evidence="3" key="1">
    <citation type="journal article" date="2013" name="Nature">
        <title>Pan genome of the phytoplankton Emiliania underpins its global distribution.</title>
        <authorList>
            <person name="Read B.A."/>
            <person name="Kegel J."/>
            <person name="Klute M.J."/>
            <person name="Kuo A."/>
            <person name="Lefebvre S.C."/>
            <person name="Maumus F."/>
            <person name="Mayer C."/>
            <person name="Miller J."/>
            <person name="Monier A."/>
            <person name="Salamov A."/>
            <person name="Young J."/>
            <person name="Aguilar M."/>
            <person name="Claverie J.M."/>
            <person name="Frickenhaus S."/>
            <person name="Gonzalez K."/>
            <person name="Herman E.K."/>
            <person name="Lin Y.C."/>
            <person name="Napier J."/>
            <person name="Ogata H."/>
            <person name="Sarno A.F."/>
            <person name="Shmutz J."/>
            <person name="Schroeder D."/>
            <person name="de Vargas C."/>
            <person name="Verret F."/>
            <person name="von Dassow P."/>
            <person name="Valentin K."/>
            <person name="Van de Peer Y."/>
            <person name="Wheeler G."/>
            <person name="Dacks J.B."/>
            <person name="Delwiche C.F."/>
            <person name="Dyhrman S.T."/>
            <person name="Glockner G."/>
            <person name="John U."/>
            <person name="Richards T."/>
            <person name="Worden A.Z."/>
            <person name="Zhang X."/>
            <person name="Grigoriev I.V."/>
            <person name="Allen A.E."/>
            <person name="Bidle K."/>
            <person name="Borodovsky M."/>
            <person name="Bowler C."/>
            <person name="Brownlee C."/>
            <person name="Cock J.M."/>
            <person name="Elias M."/>
            <person name="Gladyshev V.N."/>
            <person name="Groth M."/>
            <person name="Guda C."/>
            <person name="Hadaegh A."/>
            <person name="Iglesias-Rodriguez M.D."/>
            <person name="Jenkins J."/>
            <person name="Jones B.M."/>
            <person name="Lawson T."/>
            <person name="Leese F."/>
            <person name="Lindquist E."/>
            <person name="Lobanov A."/>
            <person name="Lomsadze A."/>
            <person name="Malik S.B."/>
            <person name="Marsh M.E."/>
            <person name="Mackinder L."/>
            <person name="Mock T."/>
            <person name="Mueller-Roeber B."/>
            <person name="Pagarete A."/>
            <person name="Parker M."/>
            <person name="Probert I."/>
            <person name="Quesneville H."/>
            <person name="Raines C."/>
            <person name="Rensing S.A."/>
            <person name="Riano-Pachon D.M."/>
            <person name="Richier S."/>
            <person name="Rokitta S."/>
            <person name="Shiraiwa Y."/>
            <person name="Soanes D.M."/>
            <person name="van der Giezen M."/>
            <person name="Wahlund T.M."/>
            <person name="Williams B."/>
            <person name="Wilson W."/>
            <person name="Wolfe G."/>
            <person name="Wurch L.L."/>
        </authorList>
    </citation>
    <scope>NUCLEOTIDE SEQUENCE</scope>
</reference>
<dbReference type="AlphaFoldDB" id="A0A0D3JVQ3"/>
<feature type="domain" description="JmjC" evidence="1">
    <location>
        <begin position="102"/>
        <end position="293"/>
    </location>
</feature>
<sequence>MNTAEPRQRVPRVAWNDASVTGHLARGEPIVLVGGCPLIAAVVGRWSFDSLSAAFGERDCSVHVSRTENFARLYGHGLGLGGVRQMPFRSFVEAASQRGTGSHETDLNYYLQVPLVSPGAAQSTPVALEAELRDLGWAWLHSACEAAASQPLQALQLWAGHGVGMTPCHFDAMDNFLAQLEGRKSVLVYPPHCSFDLYPYPTGHPADNFAMADPERPDLGRWPGLARATALEAELAPGDVLWLPRYHWHLVRQVPDACGGEHPPPFSPNLSLSAWVGGKGTEAFRAEADAAYAAAKLAEAAEAVVEAEDIEFAAECASHRAAALRAFHAARLVETIAAKLLRSQVEGGAFLTALAAGADASWPAGSSARRAARRIRLQLAHLLGSEANAAALLRATTQHGRLAGAAPPCE</sequence>
<dbReference type="Gene3D" id="2.60.120.10">
    <property type="entry name" value="Jelly Rolls"/>
    <property type="match status" value="1"/>
</dbReference>
<accession>A0A0D3JVQ3</accession>
<dbReference type="GeneID" id="17273132"/>
<dbReference type="PANTHER" id="PTHR12461">
    <property type="entry name" value="HYPOXIA-INDUCIBLE FACTOR 1 ALPHA INHIBITOR-RELATED"/>
    <property type="match status" value="1"/>
</dbReference>
<dbReference type="PaxDb" id="2903-EOD27588"/>
<dbReference type="STRING" id="2903.R1CX17"/>
<dbReference type="PROSITE" id="PS51184">
    <property type="entry name" value="JMJC"/>
    <property type="match status" value="1"/>
</dbReference>
<keyword evidence="3" id="KW-1185">Reference proteome</keyword>
<organism evidence="2 3">
    <name type="scientific">Emiliania huxleyi (strain CCMP1516)</name>
    <dbReference type="NCBI Taxonomy" id="280463"/>
    <lineage>
        <taxon>Eukaryota</taxon>
        <taxon>Haptista</taxon>
        <taxon>Haptophyta</taxon>
        <taxon>Prymnesiophyceae</taxon>
        <taxon>Isochrysidales</taxon>
        <taxon>Noelaerhabdaceae</taxon>
        <taxon>Emiliania</taxon>
    </lineage>
</organism>
<dbReference type="HOGENOM" id="CLU_671625_0_0_1"/>
<reference evidence="2" key="2">
    <citation type="submission" date="2024-10" db="UniProtKB">
        <authorList>
            <consortium name="EnsemblProtists"/>
        </authorList>
    </citation>
    <scope>IDENTIFICATION</scope>
</reference>
<proteinExistence type="predicted"/>